<reference evidence="10 11" key="1">
    <citation type="submission" date="2024-03" db="EMBL/GenBank/DDBJ databases">
        <title>Complete genome sequence of the green alga Chloropicon roscoffensis RCC1871.</title>
        <authorList>
            <person name="Lemieux C."/>
            <person name="Pombert J.-F."/>
            <person name="Otis C."/>
            <person name="Turmel M."/>
        </authorList>
    </citation>
    <scope>NUCLEOTIDE SEQUENCE [LARGE SCALE GENOMIC DNA]</scope>
    <source>
        <strain evidence="10 11">RCC1871</strain>
    </source>
</reference>
<keyword evidence="3" id="KW-0926">Vacuole</keyword>
<dbReference type="InterPro" id="IPR011989">
    <property type="entry name" value="ARM-like"/>
</dbReference>
<evidence type="ECO:0000256" key="1">
    <source>
        <dbReference type="ARBA" id="ARBA00004592"/>
    </source>
</evidence>
<feature type="region of interest" description="Disordered" evidence="9">
    <location>
        <begin position="119"/>
        <end position="164"/>
    </location>
</feature>
<proteinExistence type="inferred from homology"/>
<evidence type="ECO:0000256" key="9">
    <source>
        <dbReference type="SAM" id="MobiDB-lite"/>
    </source>
</evidence>
<keyword evidence="5" id="KW-0472">Membrane</keyword>
<dbReference type="PANTHER" id="PTHR47249:SF1">
    <property type="entry name" value="VACUOLAR PROTEIN 8"/>
    <property type="match status" value="1"/>
</dbReference>
<evidence type="ECO:0000313" key="10">
    <source>
        <dbReference type="EMBL" id="WZN59995.1"/>
    </source>
</evidence>
<organism evidence="10 11">
    <name type="scientific">Chloropicon roscoffensis</name>
    <dbReference type="NCBI Taxonomy" id="1461544"/>
    <lineage>
        <taxon>Eukaryota</taxon>
        <taxon>Viridiplantae</taxon>
        <taxon>Chlorophyta</taxon>
        <taxon>Chloropicophyceae</taxon>
        <taxon>Chloropicales</taxon>
        <taxon>Chloropicaceae</taxon>
        <taxon>Chloropicon</taxon>
    </lineage>
</organism>
<name>A0AAX4P0S8_9CHLO</name>
<accession>A0AAX4P0S8</accession>
<keyword evidence="11" id="KW-1185">Reference proteome</keyword>
<dbReference type="Proteomes" id="UP001472866">
    <property type="component" value="Chromosome 02"/>
</dbReference>
<evidence type="ECO:0000256" key="7">
    <source>
        <dbReference type="ARBA" id="ARBA00026209"/>
    </source>
</evidence>
<evidence type="ECO:0000256" key="8">
    <source>
        <dbReference type="SAM" id="Coils"/>
    </source>
</evidence>
<evidence type="ECO:0000256" key="2">
    <source>
        <dbReference type="ARBA" id="ARBA00005462"/>
    </source>
</evidence>
<gene>
    <name evidence="10" type="ORF">HKI87_02g15230</name>
</gene>
<comment type="similarity">
    <text evidence="2">Belongs to the beta-catenin family.</text>
</comment>
<dbReference type="EMBL" id="CP151502">
    <property type="protein sequence ID" value="WZN59995.1"/>
    <property type="molecule type" value="Genomic_DNA"/>
</dbReference>
<evidence type="ECO:0000256" key="4">
    <source>
        <dbReference type="ARBA" id="ARBA00022737"/>
    </source>
</evidence>
<dbReference type="GO" id="GO:0071562">
    <property type="term" value="P:nucleus-vacuole junction assembly"/>
    <property type="evidence" value="ECO:0007669"/>
    <property type="project" value="InterPro"/>
</dbReference>
<keyword evidence="8" id="KW-0175">Coiled coil</keyword>
<protein>
    <recommendedName>
        <fullName evidence="7">Vacuolar protein 8</fullName>
    </recommendedName>
</protein>
<keyword evidence="6" id="KW-0449">Lipoprotein</keyword>
<dbReference type="InterPro" id="IPR045156">
    <property type="entry name" value="Vac8"/>
</dbReference>
<evidence type="ECO:0000256" key="5">
    <source>
        <dbReference type="ARBA" id="ARBA00023136"/>
    </source>
</evidence>
<dbReference type="InterPro" id="IPR000225">
    <property type="entry name" value="Armadillo"/>
</dbReference>
<dbReference type="GO" id="GO:0005774">
    <property type="term" value="C:vacuolar membrane"/>
    <property type="evidence" value="ECO:0007669"/>
    <property type="project" value="UniProtKB-SubCell"/>
</dbReference>
<sequence length="515" mass="55421">MDDLDRALADLDAAKTGQRRAREEVADLQLLLLQSRAENKSLQRSLERSQGELRELNSALSHFEESHREELELGGNLDTATTKRKLTRAKLERALAEEQEAHRATRRQLELCKLAAAEAEQTKTTGGREGKRSLFGNKSNRRRGGGGAKALAGGPFEGYDQHSDDEIPLSLEERKEEMERSSSEYRNVILMLTEEVENLKNQLSTVTQAFEDHIPLSQLIPLATKGPCGTEDGGTIGPGGVRGANVGSSPGASQPSDADKVRIIAARTIANLAAREERRPDIVGSLAQLLGVLQPNAGDNEKNGNGGGVCNSQLQRLVCAAVANLSIDSKYQGEVVRLGGLEALSHLSRTGRDSQTLRMCAGALANLCANALLKEELTRKGIVETLVGLLKRVSHPDVSAQVARGLANWVVGTDDLGIGRVLDEFATSGGLTTLLKLGGNREADLTVKKQVGTAIYHTLKAFPGMVKKQIDESENGIQPLLEMKKCAEKEVSLLAESCLNIYNSEMEGVVEAAAP</sequence>
<feature type="coiled-coil region" evidence="8">
    <location>
        <begin position="182"/>
        <end position="209"/>
    </location>
</feature>
<dbReference type="SUPFAM" id="SSF48371">
    <property type="entry name" value="ARM repeat"/>
    <property type="match status" value="1"/>
</dbReference>
<evidence type="ECO:0000256" key="3">
    <source>
        <dbReference type="ARBA" id="ARBA00022554"/>
    </source>
</evidence>
<dbReference type="GO" id="GO:0043495">
    <property type="term" value="F:protein-membrane adaptor activity"/>
    <property type="evidence" value="ECO:0007669"/>
    <property type="project" value="InterPro"/>
</dbReference>
<feature type="coiled-coil region" evidence="8">
    <location>
        <begin position="32"/>
        <end position="108"/>
    </location>
</feature>
<dbReference type="InterPro" id="IPR016024">
    <property type="entry name" value="ARM-type_fold"/>
</dbReference>
<evidence type="ECO:0000313" key="11">
    <source>
        <dbReference type="Proteomes" id="UP001472866"/>
    </source>
</evidence>
<evidence type="ECO:0000256" key="6">
    <source>
        <dbReference type="ARBA" id="ARBA00023288"/>
    </source>
</evidence>
<comment type="subcellular location">
    <subcellularLocation>
        <location evidence="1">Vacuole membrane</location>
        <topology evidence="1">Lipid-anchor</topology>
    </subcellularLocation>
</comment>
<dbReference type="Pfam" id="PF00514">
    <property type="entry name" value="Arm"/>
    <property type="match status" value="1"/>
</dbReference>
<dbReference type="Gene3D" id="1.25.10.10">
    <property type="entry name" value="Leucine-rich Repeat Variant"/>
    <property type="match status" value="1"/>
</dbReference>
<dbReference type="AlphaFoldDB" id="A0AAX4P0S8"/>
<dbReference type="SMART" id="SM00185">
    <property type="entry name" value="ARM"/>
    <property type="match status" value="3"/>
</dbReference>
<dbReference type="PANTHER" id="PTHR47249">
    <property type="entry name" value="VACUOLAR PROTEIN 8"/>
    <property type="match status" value="1"/>
</dbReference>
<keyword evidence="4" id="KW-0677">Repeat</keyword>